<protein>
    <recommendedName>
        <fullName evidence="5">Major facilitator superfamily (MFS) profile domain-containing protein</fullName>
    </recommendedName>
</protein>
<name>A0A7M7REQ0_STRPU</name>
<dbReference type="KEGG" id="spu:575976"/>
<dbReference type="InterPro" id="IPR050327">
    <property type="entry name" value="Proton-linked_MCT"/>
</dbReference>
<evidence type="ECO:0000256" key="1">
    <source>
        <dbReference type="ARBA" id="ARBA00004141"/>
    </source>
</evidence>
<dbReference type="GO" id="GO:0008028">
    <property type="term" value="F:monocarboxylic acid transmembrane transporter activity"/>
    <property type="evidence" value="ECO:0000318"/>
    <property type="project" value="GO_Central"/>
</dbReference>
<dbReference type="OrthoDB" id="10016898at2759"/>
<feature type="transmembrane region" description="Helical" evidence="4">
    <location>
        <begin position="470"/>
        <end position="490"/>
    </location>
</feature>
<feature type="transmembrane region" description="Helical" evidence="4">
    <location>
        <begin position="405"/>
        <end position="427"/>
    </location>
</feature>
<dbReference type="PROSITE" id="PS50850">
    <property type="entry name" value="MFS"/>
    <property type="match status" value="1"/>
</dbReference>
<dbReference type="EnsemblMetazoa" id="XM_776333">
    <property type="protein sequence ID" value="XP_781426"/>
    <property type="gene ID" value="LOC575976"/>
</dbReference>
<accession>A0A7M7REQ0</accession>
<feature type="transmembrane region" description="Helical" evidence="4">
    <location>
        <begin position="138"/>
        <end position="157"/>
    </location>
</feature>
<dbReference type="GO" id="GO:0005886">
    <property type="term" value="C:plasma membrane"/>
    <property type="evidence" value="ECO:0000318"/>
    <property type="project" value="GO_Central"/>
</dbReference>
<dbReference type="InParanoid" id="A0A7M7REQ0"/>
<dbReference type="GeneID" id="575976"/>
<dbReference type="OMA" id="FKRFGHR"/>
<feature type="compositionally biased region" description="Basic and acidic residues" evidence="3">
    <location>
        <begin position="331"/>
        <end position="346"/>
    </location>
</feature>
<dbReference type="Proteomes" id="UP000007110">
    <property type="component" value="Unassembled WGS sequence"/>
</dbReference>
<dbReference type="InterPro" id="IPR020846">
    <property type="entry name" value="MFS_dom"/>
</dbReference>
<dbReference type="Pfam" id="PF07690">
    <property type="entry name" value="MFS_1"/>
    <property type="match status" value="2"/>
</dbReference>
<dbReference type="RefSeq" id="XP_781426.4">
    <property type="nucleotide sequence ID" value="XM_776333.5"/>
</dbReference>
<evidence type="ECO:0000256" key="4">
    <source>
        <dbReference type="SAM" id="Phobius"/>
    </source>
</evidence>
<feature type="transmembrane region" description="Helical" evidence="4">
    <location>
        <begin position="496"/>
        <end position="514"/>
    </location>
</feature>
<dbReference type="InterPro" id="IPR036259">
    <property type="entry name" value="MFS_trans_sf"/>
</dbReference>
<dbReference type="InterPro" id="IPR011701">
    <property type="entry name" value="MFS"/>
</dbReference>
<evidence type="ECO:0000313" key="7">
    <source>
        <dbReference type="Proteomes" id="UP000007110"/>
    </source>
</evidence>
<evidence type="ECO:0000259" key="5">
    <source>
        <dbReference type="PROSITE" id="PS50850"/>
    </source>
</evidence>
<feature type="transmembrane region" description="Helical" evidence="4">
    <location>
        <begin position="561"/>
        <end position="583"/>
    </location>
</feature>
<keyword evidence="7" id="KW-1185">Reference proteome</keyword>
<feature type="transmembrane region" description="Helical" evidence="4">
    <location>
        <begin position="79"/>
        <end position="95"/>
    </location>
</feature>
<feature type="compositionally biased region" description="Low complexity" evidence="3">
    <location>
        <begin position="302"/>
        <end position="329"/>
    </location>
</feature>
<proteinExistence type="predicted"/>
<feature type="region of interest" description="Disordered" evidence="3">
    <location>
        <begin position="285"/>
        <end position="358"/>
    </location>
</feature>
<feature type="transmembrane region" description="Helical" evidence="4">
    <location>
        <begin position="12"/>
        <end position="36"/>
    </location>
</feature>
<feature type="transmembrane region" description="Helical" evidence="4">
    <location>
        <begin position="526"/>
        <end position="549"/>
    </location>
</feature>
<evidence type="ECO:0000313" key="6">
    <source>
        <dbReference type="EnsemblMetazoa" id="XP_781426"/>
    </source>
</evidence>
<organism evidence="6 7">
    <name type="scientific">Strongylocentrotus purpuratus</name>
    <name type="common">Purple sea urchin</name>
    <dbReference type="NCBI Taxonomy" id="7668"/>
    <lineage>
        <taxon>Eukaryota</taxon>
        <taxon>Metazoa</taxon>
        <taxon>Echinodermata</taxon>
        <taxon>Eleutherozoa</taxon>
        <taxon>Echinozoa</taxon>
        <taxon>Echinoidea</taxon>
        <taxon>Euechinoidea</taxon>
        <taxon>Echinacea</taxon>
        <taxon>Camarodonta</taxon>
        <taxon>Echinidea</taxon>
        <taxon>Strongylocentrotidae</taxon>
        <taxon>Strongylocentrotus</taxon>
    </lineage>
</organism>
<reference evidence="6" key="2">
    <citation type="submission" date="2021-01" db="UniProtKB">
        <authorList>
            <consortium name="EnsemblMetazoa"/>
        </authorList>
    </citation>
    <scope>IDENTIFICATION</scope>
</reference>
<dbReference type="SUPFAM" id="SSF103473">
    <property type="entry name" value="MFS general substrate transporter"/>
    <property type="match status" value="1"/>
</dbReference>
<keyword evidence="4" id="KW-1133">Transmembrane helix</keyword>
<dbReference type="PANTHER" id="PTHR11360:SF172">
    <property type="entry name" value="MAJOR FACILITATOR SUPERFAMILY (MFS) PROFILE DOMAIN-CONTAINING PROTEIN"/>
    <property type="match status" value="1"/>
</dbReference>
<evidence type="ECO:0000256" key="3">
    <source>
        <dbReference type="SAM" id="MobiDB-lite"/>
    </source>
</evidence>
<feature type="transmembrane region" description="Helical" evidence="4">
    <location>
        <begin position="169"/>
        <end position="188"/>
    </location>
</feature>
<feature type="transmembrane region" description="Helical" evidence="4">
    <location>
        <begin position="48"/>
        <end position="67"/>
    </location>
</feature>
<keyword evidence="4" id="KW-0472">Membrane</keyword>
<keyword evidence="2" id="KW-0175">Coiled coil</keyword>
<dbReference type="PANTHER" id="PTHR11360">
    <property type="entry name" value="MONOCARBOXYLATE TRANSPORTER"/>
    <property type="match status" value="1"/>
</dbReference>
<comment type="subcellular location">
    <subcellularLocation>
        <location evidence="1">Membrane</location>
        <topology evidence="1">Multi-pass membrane protein</topology>
    </subcellularLocation>
</comment>
<sequence>MCCFFKNSWGWLVTFATFLLIMPVTGILSSFGVIFVKLQLEYDISDFALGWIGSVAFGIMFAASPISTGLFKRFGHRKVAVVGVILCSAGLLLSAAVPNPYYLFVTYSLLFGVGSNFIDNTSLNLVGTYFPRKNSARASCFATLGWSIGSLTLNPAVELLCEKFGWRKTFIILGCCLLVHGLLCACLFRKKVDYVEIAISEEEDAEDKEEYYNDDEINTVDDNVFKSQTNGYIPVKGSFQLGEPVLLSTQLSTIDESALSNENINQNCHTGTAPVTRKESVTFAPSTQLPNDGEEGLQRNDSNLSQLSSNGSRSSGSKGRQGSSNSGKNDQNGRRDGSITRKDSTGKMRRNSSMNRRDSIVSFIRRDSTWSRKDSIRIPVPDNTPKHTTKQYIKAFLHTMKAPGILLWGLANILMNMSLIFPFVNFIKYMETIGIPSAKGVHVLMVFGLSDMIGRGGSAIFGDYIPFHTVYVYPICNLIMGAVTMCLLVIDTIPGLYGYAIVVGTLTGVVNSMLLKVSMDLFGHKLLAEAWTWTLLSAGIGITFGPSIAGASYDLTQSFDVAFYIGGGIYILAAVVTLAIPLVQRWKKWVPEKQSKPGLDALPEDAIPENLRRLSIKPLEDSKAKAELHKQQTEELEKSAKRLEERLTVV</sequence>
<keyword evidence="4" id="KW-0812">Transmembrane</keyword>
<evidence type="ECO:0000256" key="2">
    <source>
        <dbReference type="SAM" id="Coils"/>
    </source>
</evidence>
<reference evidence="7" key="1">
    <citation type="submission" date="2015-02" db="EMBL/GenBank/DDBJ databases">
        <title>Genome sequencing for Strongylocentrotus purpuratus.</title>
        <authorList>
            <person name="Murali S."/>
            <person name="Liu Y."/>
            <person name="Vee V."/>
            <person name="English A."/>
            <person name="Wang M."/>
            <person name="Skinner E."/>
            <person name="Han Y."/>
            <person name="Muzny D.M."/>
            <person name="Worley K.C."/>
            <person name="Gibbs R.A."/>
        </authorList>
    </citation>
    <scope>NUCLEOTIDE SEQUENCE</scope>
</reference>
<dbReference type="Gene3D" id="1.20.1250.20">
    <property type="entry name" value="MFS general substrate transporter like domains"/>
    <property type="match status" value="2"/>
</dbReference>
<feature type="coiled-coil region" evidence="2">
    <location>
        <begin position="619"/>
        <end position="646"/>
    </location>
</feature>
<feature type="domain" description="Major facilitator superfamily (MFS) profile" evidence="5">
    <location>
        <begin position="9"/>
        <end position="585"/>
    </location>
</feature>
<feature type="transmembrane region" description="Helical" evidence="4">
    <location>
        <begin position="101"/>
        <end position="118"/>
    </location>
</feature>
<dbReference type="AlphaFoldDB" id="A0A7M7REQ0"/>